<dbReference type="InterPro" id="IPR029311">
    <property type="entry name" value="CCDC50_N"/>
</dbReference>
<organism evidence="5 6">
    <name type="scientific">Diabrotica virgifera virgifera</name>
    <name type="common">western corn rootworm</name>
    <dbReference type="NCBI Taxonomy" id="50390"/>
    <lineage>
        <taxon>Eukaryota</taxon>
        <taxon>Metazoa</taxon>
        <taxon>Ecdysozoa</taxon>
        <taxon>Arthropoda</taxon>
        <taxon>Hexapoda</taxon>
        <taxon>Insecta</taxon>
        <taxon>Pterygota</taxon>
        <taxon>Neoptera</taxon>
        <taxon>Endopterygota</taxon>
        <taxon>Coleoptera</taxon>
        <taxon>Polyphaga</taxon>
        <taxon>Cucujiformia</taxon>
        <taxon>Chrysomeloidea</taxon>
        <taxon>Chrysomelidae</taxon>
        <taxon>Galerucinae</taxon>
        <taxon>Diabroticina</taxon>
        <taxon>Diabroticites</taxon>
        <taxon>Diabrotica</taxon>
    </lineage>
</organism>
<feature type="compositionally biased region" description="Basic and acidic residues" evidence="3">
    <location>
        <begin position="328"/>
        <end position="339"/>
    </location>
</feature>
<feature type="domain" description="Coiled-coil" evidence="4">
    <location>
        <begin position="20"/>
        <end position="142"/>
    </location>
</feature>
<feature type="compositionally biased region" description="Basic residues" evidence="3">
    <location>
        <begin position="305"/>
        <end position="319"/>
    </location>
</feature>
<evidence type="ECO:0000259" key="4">
    <source>
        <dbReference type="Pfam" id="PF15295"/>
    </source>
</evidence>
<evidence type="ECO:0000256" key="2">
    <source>
        <dbReference type="SAM" id="Coils"/>
    </source>
</evidence>
<dbReference type="Pfam" id="PF15295">
    <property type="entry name" value="CCDC50_N"/>
    <property type="match status" value="1"/>
</dbReference>
<proteinExistence type="predicted"/>
<evidence type="ECO:0000256" key="1">
    <source>
        <dbReference type="ARBA" id="ARBA00023054"/>
    </source>
</evidence>
<dbReference type="GeneID" id="114327032"/>
<feature type="region of interest" description="Disordered" evidence="3">
    <location>
        <begin position="305"/>
        <end position="345"/>
    </location>
</feature>
<keyword evidence="6" id="KW-1185">Reference proteome</keyword>
<dbReference type="PANTHER" id="PTHR22115">
    <property type="entry name" value="C3ORF6 PROTEIN-RELATED"/>
    <property type="match status" value="1"/>
</dbReference>
<feature type="region of interest" description="Disordered" evidence="3">
    <location>
        <begin position="497"/>
        <end position="565"/>
    </location>
</feature>
<dbReference type="Proteomes" id="UP001652700">
    <property type="component" value="Unplaced"/>
</dbReference>
<feature type="compositionally biased region" description="Low complexity" evidence="3">
    <location>
        <begin position="497"/>
        <end position="517"/>
    </location>
</feature>
<reference evidence="5" key="1">
    <citation type="submission" date="2025-05" db="UniProtKB">
        <authorList>
            <consortium name="EnsemblMetazoa"/>
        </authorList>
    </citation>
    <scope>IDENTIFICATION</scope>
</reference>
<evidence type="ECO:0000256" key="3">
    <source>
        <dbReference type="SAM" id="MobiDB-lite"/>
    </source>
</evidence>
<protein>
    <recommendedName>
        <fullName evidence="4">Coiled-coil domain-containing protein</fullName>
    </recommendedName>
</protein>
<evidence type="ECO:0000313" key="6">
    <source>
        <dbReference type="Proteomes" id="UP001652700"/>
    </source>
</evidence>
<name>A0ABM5L8S7_DIAVI</name>
<keyword evidence="1 2" id="KW-0175">Coiled coil</keyword>
<dbReference type="RefSeq" id="XP_050518843.1">
    <property type="nucleotide sequence ID" value="XM_050662886.1"/>
</dbReference>
<dbReference type="InterPro" id="IPR039303">
    <property type="entry name" value="CCDC50"/>
</dbReference>
<feature type="coiled-coil region" evidence="2">
    <location>
        <begin position="93"/>
        <end position="136"/>
    </location>
</feature>
<evidence type="ECO:0000313" key="5">
    <source>
        <dbReference type="EnsemblMetazoa" id="XP_050518843.1"/>
    </source>
</evidence>
<feature type="region of interest" description="Disordered" evidence="3">
    <location>
        <begin position="443"/>
        <end position="480"/>
    </location>
</feature>
<feature type="region of interest" description="Disordered" evidence="3">
    <location>
        <begin position="137"/>
        <end position="160"/>
    </location>
</feature>
<sequence>MTKLVTSMSNTKVPEVENFPKSGRVTEVCQEWMVREDSALAYRLQDQEFSEHFSGNKFRNALVREDFPKAKDEQVREQKLAEQAAAIYQKMLAEQEEMDNKLAKELSDRIEREEWLKRKTIEMQDQEVAKQLLEKEQTKVEKVHHSQSPNPAYSPQKVPSLPPKYDNPISPHRPNALNYQANLPRRQALPMPLPQKNQYLEHYRSQPQHDPVDEINSAELYNEPYLSGQQLSDQLNRIDLADIGSDIGIPLDEVTERQIQEQRDAELARKLQEQEGYIEDRDRLLAIEAQDKELAKLLQERERAKAKRARERAKQKALAKKQQMEQQEDLRTPQERDSHQIMPDDSYAFPADIVPHQNTSVPRTVAAHPDLYAIPNPDEDVSYSLPVDVLPSGGAVANNFKSNYSPSKFDYRTEVKEVNHLGAIGPNPSVDKGIALGLPANRPTHLDLRSPLSRINKPRYPDPETCDSVSPSSSSPAQQHTNIAMAIDPTYSRRAYRGSSSYDTASSTVTTSTSSSSPGILPPPDLAEHDDDSPAPPYMPIQGQRRTASLEKKQKKKSKDGCKQQ</sequence>
<dbReference type="PANTHER" id="PTHR22115:SF4">
    <property type="entry name" value="COILED-COIL DOMAIN-CONTAINING PROTEIN"/>
    <property type="match status" value="1"/>
</dbReference>
<accession>A0ABM5L8S7</accession>
<dbReference type="EnsemblMetazoa" id="XM_050662886.1">
    <property type="protein sequence ID" value="XP_050518843.1"/>
    <property type="gene ID" value="LOC114327032"/>
</dbReference>